<evidence type="ECO:0000313" key="1">
    <source>
        <dbReference type="EMBL" id="ONI42493.1"/>
    </source>
</evidence>
<dbReference type="Proteomes" id="UP000188605">
    <property type="component" value="Unassembled WGS sequence"/>
</dbReference>
<reference evidence="1" key="1">
    <citation type="submission" date="2016-08" db="EMBL/GenBank/DDBJ databases">
        <authorList>
            <person name="Ngugi D.K."/>
            <person name="Miyake S."/>
            <person name="Stingl U."/>
        </authorList>
    </citation>
    <scope>NUCLEOTIDE SEQUENCE</scope>
    <source>
        <strain evidence="1">SCG-B11WGA-EpuloA1</strain>
    </source>
</reference>
<evidence type="ECO:0000313" key="2">
    <source>
        <dbReference type="Proteomes" id="UP000188605"/>
    </source>
</evidence>
<sequence length="200" mass="22287">MKLFMVLCATLVLFTGCDKTTRDVKNTNEMREGQVVEIEGEADQYGWIPHLRLTFDNEDKTVSEVYFDYINDESEKKSQDDEYNATMQEKTGTSAKFAMENLREQLLNVQRAEDLNVVTGATQTSKEFVEMSAKALQYYAEGKTSANNYGQGNDITEAVERGKASTELKPGGDLEKDTIGTQHHTEKSEGAKVIFPGTGA</sequence>
<name>A0ACC8XG38_9FIRM</name>
<comment type="caution">
    <text evidence="1">The sequence shown here is derived from an EMBL/GenBank/DDBJ whole genome shotgun (WGS) entry which is preliminary data.</text>
</comment>
<proteinExistence type="predicted"/>
<accession>A0ACC8XG38</accession>
<organism evidence="1 2">
    <name type="scientific">Candidatus Epulonipiscium fishelsonii</name>
    <dbReference type="NCBI Taxonomy" id="77094"/>
    <lineage>
        <taxon>Bacteria</taxon>
        <taxon>Bacillati</taxon>
        <taxon>Bacillota</taxon>
        <taxon>Clostridia</taxon>
        <taxon>Lachnospirales</taxon>
        <taxon>Lachnospiraceae</taxon>
        <taxon>Candidatus Epulonipiscium</taxon>
    </lineage>
</organism>
<protein>
    <submittedName>
        <fullName evidence="1">Uncharacterized protein</fullName>
    </submittedName>
</protein>
<gene>
    <name evidence="1" type="ORF">AN396_14275</name>
</gene>
<dbReference type="EMBL" id="LJDB01000012">
    <property type="protein sequence ID" value="ONI42493.1"/>
    <property type="molecule type" value="Genomic_DNA"/>
</dbReference>
<keyword evidence="2" id="KW-1185">Reference proteome</keyword>